<evidence type="ECO:0000313" key="1">
    <source>
        <dbReference type="EMBL" id="KKB40938.1"/>
    </source>
</evidence>
<proteinExistence type="predicted"/>
<keyword evidence="2" id="KW-1185">Reference proteome</keyword>
<reference evidence="1" key="1">
    <citation type="submission" date="2015-02" db="EMBL/GenBank/DDBJ databases">
        <title>Genome Assembly of Bacillaceae bacterium MTCC 8252.</title>
        <authorList>
            <person name="Verma A."/>
            <person name="Khatri I."/>
            <person name="Mual P."/>
            <person name="Subramanian S."/>
            <person name="Krishnamurthi S."/>
        </authorList>
    </citation>
    <scope>NUCLEOTIDE SEQUENCE [LARGE SCALE GENOMIC DNA]</scope>
    <source>
        <strain evidence="1">MTCC 8252</strain>
    </source>
</reference>
<protein>
    <submittedName>
        <fullName evidence="1">Uncharacterized protein</fullName>
    </submittedName>
</protein>
<comment type="caution">
    <text evidence="1">The sequence shown here is derived from an EMBL/GenBank/DDBJ whole genome shotgun (WGS) entry which is preliminary data.</text>
</comment>
<dbReference type="EMBL" id="JWIR02000025">
    <property type="protein sequence ID" value="KKB40938.1"/>
    <property type="molecule type" value="Genomic_DNA"/>
</dbReference>
<dbReference type="AlphaFoldDB" id="A0A0F5I645"/>
<dbReference type="Proteomes" id="UP000031563">
    <property type="component" value="Unassembled WGS sequence"/>
</dbReference>
<name>A0A0F5I645_BACTR</name>
<gene>
    <name evidence="1" type="ORF">QY95_01001</name>
</gene>
<evidence type="ECO:0000313" key="2">
    <source>
        <dbReference type="Proteomes" id="UP000031563"/>
    </source>
</evidence>
<organism evidence="1 2">
    <name type="scientific">Bacillus thermotolerans</name>
    <name type="common">Quasibacillus thermotolerans</name>
    <dbReference type="NCBI Taxonomy" id="1221996"/>
    <lineage>
        <taxon>Bacteria</taxon>
        <taxon>Bacillati</taxon>
        <taxon>Bacillota</taxon>
        <taxon>Bacilli</taxon>
        <taxon>Bacillales</taxon>
        <taxon>Bacillaceae</taxon>
        <taxon>Bacillus</taxon>
    </lineage>
</organism>
<accession>A0A0F5I645</accession>
<dbReference type="STRING" id="1221996.QY95_01001"/>
<sequence length="47" mass="5279">MFTKSTNSESILHIRAKSVERNASYKQGKGGTIGLENDGTTWFFIKE</sequence>